<dbReference type="Pfam" id="PF00590">
    <property type="entry name" value="TP_methylase"/>
    <property type="match status" value="1"/>
</dbReference>
<keyword evidence="3 9" id="KW-0489">Methyltransferase</keyword>
<evidence type="ECO:0000256" key="1">
    <source>
        <dbReference type="ARBA" id="ARBA00005879"/>
    </source>
</evidence>
<keyword evidence="6" id="KW-0627">Porphyrin biosynthesis</keyword>
<dbReference type="FunFam" id="3.40.1010.10:FF:000001">
    <property type="entry name" value="Siroheme synthase"/>
    <property type="match status" value="1"/>
</dbReference>
<comment type="pathway">
    <text evidence="7">Porphyrin-containing compound metabolism; siroheme biosynthesis; precorrin-2 from uroporphyrinogen III: step 1/1.</text>
</comment>
<evidence type="ECO:0000313" key="9">
    <source>
        <dbReference type="EMBL" id="SEM02518.1"/>
    </source>
</evidence>
<dbReference type="NCBIfam" id="NF004790">
    <property type="entry name" value="PRK06136.1"/>
    <property type="match status" value="1"/>
</dbReference>
<dbReference type="InterPro" id="IPR006366">
    <property type="entry name" value="CobA/CysG_C"/>
</dbReference>
<dbReference type="AlphaFoldDB" id="A0A1H7V0S0"/>
<accession>A0A1H7V0S0</accession>
<dbReference type="InterPro" id="IPR050161">
    <property type="entry name" value="Siro_Cobalamin_biosynth"/>
</dbReference>
<protein>
    <recommendedName>
        <fullName evidence="2">uroporphyrinogen-III C-methyltransferase</fullName>
        <ecNumber evidence="2">2.1.1.107</ecNumber>
    </recommendedName>
</protein>
<proteinExistence type="inferred from homology"/>
<dbReference type="InterPro" id="IPR000878">
    <property type="entry name" value="4pyrrol_Mease"/>
</dbReference>
<feature type="domain" description="Tetrapyrrole methylase" evidence="8">
    <location>
        <begin position="6"/>
        <end position="214"/>
    </location>
</feature>
<dbReference type="EMBL" id="FOBB01000003">
    <property type="protein sequence ID" value="SEM02518.1"/>
    <property type="molecule type" value="Genomic_DNA"/>
</dbReference>
<keyword evidence="10" id="KW-1185">Reference proteome</keyword>
<dbReference type="CDD" id="cd11642">
    <property type="entry name" value="SUMT"/>
    <property type="match status" value="1"/>
</dbReference>
<dbReference type="GO" id="GO:0032259">
    <property type="term" value="P:methylation"/>
    <property type="evidence" value="ECO:0007669"/>
    <property type="project" value="UniProtKB-KW"/>
</dbReference>
<dbReference type="PANTHER" id="PTHR45790:SF3">
    <property type="entry name" value="S-ADENOSYL-L-METHIONINE-DEPENDENT UROPORPHYRINOGEN III METHYLTRANSFERASE, CHLOROPLASTIC"/>
    <property type="match status" value="1"/>
</dbReference>
<dbReference type="InterPro" id="IPR035996">
    <property type="entry name" value="4pyrrol_Methylase_sf"/>
</dbReference>
<dbReference type="GO" id="GO:0004851">
    <property type="term" value="F:uroporphyrin-III C-methyltransferase activity"/>
    <property type="evidence" value="ECO:0007669"/>
    <property type="project" value="UniProtKB-EC"/>
</dbReference>
<dbReference type="RefSeq" id="WP_089914141.1">
    <property type="nucleotide sequence ID" value="NZ_FOBB01000003.1"/>
</dbReference>
<evidence type="ECO:0000256" key="3">
    <source>
        <dbReference type="ARBA" id="ARBA00022603"/>
    </source>
</evidence>
<evidence type="ECO:0000256" key="5">
    <source>
        <dbReference type="ARBA" id="ARBA00022691"/>
    </source>
</evidence>
<dbReference type="SUPFAM" id="SSF53790">
    <property type="entry name" value="Tetrapyrrole methylase"/>
    <property type="match status" value="1"/>
</dbReference>
<evidence type="ECO:0000256" key="2">
    <source>
        <dbReference type="ARBA" id="ARBA00012162"/>
    </source>
</evidence>
<gene>
    <name evidence="9" type="ORF">SAMN04488505_103166</name>
</gene>
<keyword evidence="5" id="KW-0949">S-adenosyl-L-methionine</keyword>
<dbReference type="Gene3D" id="3.30.950.10">
    <property type="entry name" value="Methyltransferase, Cobalt-precorrin-4 Transmethylase, Domain 2"/>
    <property type="match status" value="1"/>
</dbReference>
<dbReference type="InterPro" id="IPR014776">
    <property type="entry name" value="4pyrrole_Mease_sub2"/>
</dbReference>
<dbReference type="InterPro" id="IPR003043">
    <property type="entry name" value="Uropor_MeTrfase_CS"/>
</dbReference>
<evidence type="ECO:0000256" key="6">
    <source>
        <dbReference type="ARBA" id="ARBA00023244"/>
    </source>
</evidence>
<evidence type="ECO:0000313" key="10">
    <source>
        <dbReference type="Proteomes" id="UP000198984"/>
    </source>
</evidence>
<dbReference type="OrthoDB" id="9815856at2"/>
<evidence type="ECO:0000256" key="7">
    <source>
        <dbReference type="ARBA" id="ARBA00025705"/>
    </source>
</evidence>
<dbReference type="InterPro" id="IPR014777">
    <property type="entry name" value="4pyrrole_Mease_sub1"/>
</dbReference>
<dbReference type="EC" id="2.1.1.107" evidence="2"/>
<evidence type="ECO:0000259" key="8">
    <source>
        <dbReference type="Pfam" id="PF00590"/>
    </source>
</evidence>
<dbReference type="GO" id="GO:0019354">
    <property type="term" value="P:siroheme biosynthetic process"/>
    <property type="evidence" value="ECO:0007669"/>
    <property type="project" value="InterPro"/>
</dbReference>
<dbReference type="NCBIfam" id="TIGR01469">
    <property type="entry name" value="cobA_cysG_Cterm"/>
    <property type="match status" value="1"/>
</dbReference>
<dbReference type="STRING" id="573321.SAMN04488505_103166"/>
<dbReference type="Proteomes" id="UP000198984">
    <property type="component" value="Unassembled WGS sequence"/>
</dbReference>
<reference evidence="9 10" key="1">
    <citation type="submission" date="2016-10" db="EMBL/GenBank/DDBJ databases">
        <authorList>
            <person name="de Groot N.N."/>
        </authorList>
    </citation>
    <scope>NUCLEOTIDE SEQUENCE [LARGE SCALE GENOMIC DNA]</scope>
    <source>
        <strain evidence="9 10">DSM 21039</strain>
    </source>
</reference>
<name>A0A1H7V0S0_9BACT</name>
<organism evidence="9 10">
    <name type="scientific">Chitinophaga rupis</name>
    <dbReference type="NCBI Taxonomy" id="573321"/>
    <lineage>
        <taxon>Bacteria</taxon>
        <taxon>Pseudomonadati</taxon>
        <taxon>Bacteroidota</taxon>
        <taxon>Chitinophagia</taxon>
        <taxon>Chitinophagales</taxon>
        <taxon>Chitinophagaceae</taxon>
        <taxon>Chitinophaga</taxon>
    </lineage>
</organism>
<dbReference type="PANTHER" id="PTHR45790">
    <property type="entry name" value="SIROHEME SYNTHASE-RELATED"/>
    <property type="match status" value="1"/>
</dbReference>
<comment type="similarity">
    <text evidence="1">Belongs to the precorrin methyltransferase family.</text>
</comment>
<keyword evidence="4 9" id="KW-0808">Transferase</keyword>
<dbReference type="Gene3D" id="3.40.1010.10">
    <property type="entry name" value="Cobalt-precorrin-4 Transmethylase, Domain 1"/>
    <property type="match status" value="1"/>
</dbReference>
<dbReference type="PROSITE" id="PS00839">
    <property type="entry name" value="SUMT_1"/>
    <property type="match status" value="1"/>
</dbReference>
<sequence length="266" mass="28588">MVNPLLTLVGAGPGDPELITVKAMRAIGQAKVILYDALANKALLEYAAPDAIIRFTGKRYGCHALSQQEINQLIVEDALAYGHVVRLKGGDPFIFGRAAEEMEAARSAGIPVQMVQGISSALAVPASQMIPLTCRGVAESFWVTTGTTRNGDISEDIQLAARSTATIVILMAMSKLEAIMDIFAAHGKSNTPVAIIQEGTTEKERIVIGTVQNITWKAQYEGLSNPAVIVVGEVVRLHPSMLASNIQHLTANLQHNLPNEERQTRL</sequence>
<evidence type="ECO:0000256" key="4">
    <source>
        <dbReference type="ARBA" id="ARBA00022679"/>
    </source>
</evidence>